<dbReference type="SUPFAM" id="SSF48179">
    <property type="entry name" value="6-phosphogluconate dehydrogenase C-terminal domain-like"/>
    <property type="match status" value="1"/>
</dbReference>
<reference evidence="12" key="1">
    <citation type="submission" date="2020-05" db="EMBL/GenBank/DDBJ databases">
        <title>Complete genome sequence of Bradyrhizobium diazoefficiens XF1 isolated from soybean nodule.</title>
        <authorList>
            <person name="Noda R."/>
            <person name="Kakizaki K."/>
            <person name="Minamisawa K."/>
        </authorList>
    </citation>
    <scope>NUCLEOTIDE SEQUENCE</scope>
    <source>
        <strain evidence="12">XF1</strain>
    </source>
</reference>
<dbReference type="PANTHER" id="PTHR21371:SF1">
    <property type="entry name" value="KETOL-ACID REDUCTOISOMERASE, MITOCHONDRIAL"/>
    <property type="match status" value="1"/>
</dbReference>
<dbReference type="GO" id="GO:0009099">
    <property type="term" value="P:L-valine biosynthetic process"/>
    <property type="evidence" value="ECO:0007669"/>
    <property type="project" value="UniProtKB-UniPathway"/>
</dbReference>
<keyword evidence="7" id="KW-0028">Amino-acid biosynthesis</keyword>
<dbReference type="PANTHER" id="PTHR21371">
    <property type="entry name" value="KETOL-ACID REDUCTOISOMERASE, MITOCHONDRIAL"/>
    <property type="match status" value="1"/>
</dbReference>
<evidence type="ECO:0000256" key="7">
    <source>
        <dbReference type="ARBA" id="ARBA00022605"/>
    </source>
</evidence>
<evidence type="ECO:0000313" key="12">
    <source>
        <dbReference type="EMBL" id="BCE24290.1"/>
    </source>
</evidence>
<dbReference type="RefSeq" id="WP_304564108.1">
    <property type="nucleotide sequence ID" value="NZ_CP124748.1"/>
</dbReference>
<evidence type="ECO:0000256" key="2">
    <source>
        <dbReference type="ARBA" id="ARBA00004864"/>
    </source>
</evidence>
<keyword evidence="12" id="KW-0413">Isomerase</keyword>
<dbReference type="InterPro" id="IPR013328">
    <property type="entry name" value="6PGD_dom2"/>
</dbReference>
<dbReference type="AlphaFoldDB" id="A0A809XBA3"/>
<dbReference type="UniPathway" id="UPA00047">
    <property type="reaction ID" value="UER00056"/>
</dbReference>
<evidence type="ECO:0000256" key="3">
    <source>
        <dbReference type="ARBA" id="ARBA00004885"/>
    </source>
</evidence>
<dbReference type="EMBL" id="AP023094">
    <property type="protein sequence ID" value="BCE50547.1"/>
    <property type="molecule type" value="Genomic_DNA"/>
</dbReference>
<dbReference type="EC" id="1.1.1.86" evidence="5"/>
<reference evidence="14" key="2">
    <citation type="submission" date="2020-05" db="EMBL/GenBank/DDBJ databases">
        <title>Complete genome sequence of Bradyrhizobium diazoefficiens XF10 isolated from soybean nodule.</title>
        <authorList>
            <person name="Noda R."/>
            <person name="Kakizaki K."/>
            <person name="Minamisawa K."/>
        </authorList>
    </citation>
    <scope>NUCLEOTIDE SEQUENCE</scope>
    <source>
        <strain evidence="14">XF10</strain>
    </source>
</reference>
<dbReference type="GO" id="GO:0016853">
    <property type="term" value="F:isomerase activity"/>
    <property type="evidence" value="ECO:0007669"/>
    <property type="project" value="UniProtKB-KW"/>
</dbReference>
<gene>
    <name evidence="14" type="ORF">XF10B_68480</name>
    <name evidence="12" type="ORF">XF1B_69710</name>
    <name evidence="13" type="ORF">XF4B_68960</name>
</gene>
<evidence type="ECO:0000313" key="13">
    <source>
        <dbReference type="EMBL" id="BCE50547.1"/>
    </source>
</evidence>
<comment type="catalytic activity">
    <reaction evidence="10">
        <text>(2R)-2,3-dihydroxy-3-methylbutanoate + NADP(+) = (2S)-2-acetolactate + NADPH + H(+)</text>
        <dbReference type="Rhea" id="RHEA:22068"/>
        <dbReference type="ChEBI" id="CHEBI:15378"/>
        <dbReference type="ChEBI" id="CHEBI:49072"/>
        <dbReference type="ChEBI" id="CHEBI:57783"/>
        <dbReference type="ChEBI" id="CHEBI:58349"/>
        <dbReference type="ChEBI" id="CHEBI:58476"/>
        <dbReference type="EC" id="1.1.1.86"/>
    </reaction>
</comment>
<evidence type="ECO:0000256" key="8">
    <source>
        <dbReference type="ARBA" id="ARBA00023304"/>
    </source>
</evidence>
<dbReference type="EMBL" id="AP023091">
    <property type="protein sequence ID" value="BCE24290.1"/>
    <property type="molecule type" value="Genomic_DNA"/>
</dbReference>
<dbReference type="InterPro" id="IPR013023">
    <property type="entry name" value="KARI"/>
</dbReference>
<dbReference type="EMBL" id="AP023099">
    <property type="protein sequence ID" value="BCE94050.1"/>
    <property type="molecule type" value="Genomic_DNA"/>
</dbReference>
<dbReference type="InterPro" id="IPR008927">
    <property type="entry name" value="6-PGluconate_DH-like_C_sf"/>
</dbReference>
<evidence type="ECO:0000256" key="10">
    <source>
        <dbReference type="ARBA" id="ARBA00049021"/>
    </source>
</evidence>
<dbReference type="Gene3D" id="1.10.1040.10">
    <property type="entry name" value="N-(1-d-carboxylethyl)-l-norvaline Dehydrogenase, domain 2"/>
    <property type="match status" value="1"/>
</dbReference>
<organism evidence="12">
    <name type="scientific">Bradyrhizobium diazoefficiens</name>
    <dbReference type="NCBI Taxonomy" id="1355477"/>
    <lineage>
        <taxon>Bacteria</taxon>
        <taxon>Pseudomonadati</taxon>
        <taxon>Pseudomonadota</taxon>
        <taxon>Alphaproteobacteria</taxon>
        <taxon>Hyphomicrobiales</taxon>
        <taxon>Nitrobacteraceae</taxon>
        <taxon>Bradyrhizobium</taxon>
    </lineage>
</organism>
<evidence type="ECO:0000256" key="9">
    <source>
        <dbReference type="ARBA" id="ARBA00032744"/>
    </source>
</evidence>
<protein>
    <recommendedName>
        <fullName evidence="6">Ketol-acid reductoisomerase (NADP(+))</fullName>
        <ecNumber evidence="5">1.1.1.86</ecNumber>
    </recommendedName>
    <alternativeName>
        <fullName evidence="9">Acetohydroxy-acid isomeroreductase</fullName>
    </alternativeName>
</protein>
<evidence type="ECO:0000256" key="1">
    <source>
        <dbReference type="ARBA" id="ARBA00001946"/>
    </source>
</evidence>
<comment type="pathway">
    <text evidence="2">Amino-acid biosynthesis; L-valine biosynthesis; L-valine from pyruvate: step 2/4.</text>
</comment>
<evidence type="ECO:0000313" key="14">
    <source>
        <dbReference type="EMBL" id="BCE94050.1"/>
    </source>
</evidence>
<dbReference type="GO" id="GO:0004455">
    <property type="term" value="F:ketol-acid reductoisomerase activity"/>
    <property type="evidence" value="ECO:0007669"/>
    <property type="project" value="UniProtKB-EC"/>
</dbReference>
<evidence type="ECO:0000256" key="6">
    <source>
        <dbReference type="ARBA" id="ARBA00015731"/>
    </source>
</evidence>
<dbReference type="GO" id="GO:0009097">
    <property type="term" value="P:isoleucine biosynthetic process"/>
    <property type="evidence" value="ECO:0007669"/>
    <property type="project" value="UniProtKB-UniPathway"/>
</dbReference>
<dbReference type="UniPathway" id="UPA00049">
    <property type="reaction ID" value="UER00060"/>
</dbReference>
<reference evidence="13" key="3">
    <citation type="submission" date="2020-05" db="EMBL/GenBank/DDBJ databases">
        <title>Complete genome sequence of Bradyrhizobium diazoefficiens XF4 isolated from soybean nodule.</title>
        <authorList>
            <person name="Noda R."/>
            <person name="Kakizaki K."/>
            <person name="Minamisawa K."/>
        </authorList>
    </citation>
    <scope>NUCLEOTIDE SEQUENCE</scope>
    <source>
        <strain evidence="13">XF4</strain>
    </source>
</reference>
<accession>A0A809XBA3</accession>
<feature type="domain" description="KARI C-terminal knotted" evidence="11">
    <location>
        <begin position="137"/>
        <end position="208"/>
    </location>
</feature>
<comment type="similarity">
    <text evidence="4">Belongs to the ketol-acid reductoisomerase family.</text>
</comment>
<evidence type="ECO:0000256" key="4">
    <source>
        <dbReference type="ARBA" id="ARBA00010318"/>
    </source>
</evidence>
<comment type="pathway">
    <text evidence="3">Amino-acid biosynthesis; L-isoleucine biosynthesis; L-isoleucine from 2-oxobutanoate: step 2/4.</text>
</comment>
<evidence type="ECO:0000259" key="11">
    <source>
        <dbReference type="Pfam" id="PF01450"/>
    </source>
</evidence>
<sequence>MLGAVHGIAESLYERFVGEGMSKDSAFLNTAESITGPISKTISRSRLKAVYEQLEDKEKAAFRAAYNASYHPCREILEEIYDDVASGNEVRSVIQATRRHGIYPMRNIDTAEMWTVGDKVRVDKERNYAPVNPETAGVYLACMMAQVDVLKDHGHPYSEIANESIIEAVDSLNPYMSHKGVSYMVDNCSTTARLGARKWASRFDYILKQQAFPIIGGASVGDNTPFDKFLASDIHEVLAVCAELRPSVDISLVPR</sequence>
<feature type="domain" description="KARI C-terminal knotted" evidence="11">
    <location>
        <begin position="1"/>
        <end position="121"/>
    </location>
</feature>
<proteinExistence type="inferred from homology"/>
<evidence type="ECO:0000256" key="5">
    <source>
        <dbReference type="ARBA" id="ARBA00013102"/>
    </source>
</evidence>
<comment type="cofactor">
    <cofactor evidence="1">
        <name>Mg(2+)</name>
        <dbReference type="ChEBI" id="CHEBI:18420"/>
    </cofactor>
</comment>
<dbReference type="Pfam" id="PF01450">
    <property type="entry name" value="KARI_C"/>
    <property type="match status" value="2"/>
</dbReference>
<name>A0A809XBA3_9BRAD</name>
<keyword evidence="8" id="KW-0100">Branched-chain amino acid biosynthesis</keyword>
<dbReference type="InterPro" id="IPR000506">
    <property type="entry name" value="KARI_C"/>
</dbReference>